<name>A0A085ZFD0_FLAHY</name>
<evidence type="ECO:0000313" key="5">
    <source>
        <dbReference type="EMBL" id="OXA94058.1"/>
    </source>
</evidence>
<dbReference type="RefSeq" id="WP_035628694.1">
    <property type="nucleotide sequence ID" value="NZ_JBEWQG010000045.1"/>
</dbReference>
<evidence type="ECO:0000313" key="4">
    <source>
        <dbReference type="EMBL" id="KFF03144.1"/>
    </source>
</evidence>
<evidence type="ECO:0008006" key="8">
    <source>
        <dbReference type="Google" id="ProtNLM"/>
    </source>
</evidence>
<keyword evidence="3" id="KW-0472">Membrane</keyword>
<feature type="transmembrane region" description="Helical" evidence="3">
    <location>
        <begin position="43"/>
        <end position="63"/>
    </location>
</feature>
<feature type="compositionally biased region" description="Polar residues" evidence="2">
    <location>
        <begin position="263"/>
        <end position="291"/>
    </location>
</feature>
<feature type="coiled-coil region" evidence="1">
    <location>
        <begin position="318"/>
        <end position="345"/>
    </location>
</feature>
<sequence length="581" mass="64156">MKKKKIEDIFSSIENFSSVPPPELWAKIEEELDKPKKKKVATIWWSLAASLLIGLAITSGLYFNSNENDILLKDNNVVLDSKENNSKSNSTTPAIINTTPLNKTTITVAESDNSVANETSNNNQEATKTTTTSINKKDKPTLKLNNESISLAESSSKSNNKTSSAKANTSEVNNNLGKAKSEGIALNNNTQSSSSKNDTNTSSVKENSTEVYNDLNKTKNETIVLNNNTQSSSKNDTNNSSAKENNTEAYNNLNKTKNEGIALNNNTQSSSKNDTNISSAKENNTEVSTNLSKDKSEAIALNNSSERNLVSYNDSLNKVQIALELQQLENRLNNKEDKDELKTEKEIITEKWSVGLYAGLVNSQNYGNKKTLGNDVESKQNTGYGVKTNYKLNKKWAVSSGLKINELGQSVANVSYYNKQQNVLSAGITNDFFLSNPSVEYISTNRNYVFSSDNSSQKIQSSEANNQTGNLDQQLQYLEMPLEVSYSVLNTGKADIRLNTGGFIGKLISNEVFLDGNSIGGNLDVNNFVYGSKFSSTLQYEVFKKTHFFVEPGVNYYINPLKTQSFNQFQWGLNFGVNFGF</sequence>
<dbReference type="STRING" id="991.IW20_24815"/>
<evidence type="ECO:0000313" key="7">
    <source>
        <dbReference type="Proteomes" id="UP000198424"/>
    </source>
</evidence>
<proteinExistence type="predicted"/>
<dbReference type="Proteomes" id="UP000028712">
    <property type="component" value="Unassembled WGS sequence"/>
</dbReference>
<comment type="caution">
    <text evidence="4">The sequence shown here is derived from an EMBL/GenBank/DDBJ whole genome shotgun (WGS) entry which is preliminary data.</text>
</comment>
<evidence type="ECO:0000256" key="1">
    <source>
        <dbReference type="SAM" id="Coils"/>
    </source>
</evidence>
<feature type="region of interest" description="Disordered" evidence="2">
    <location>
        <begin position="262"/>
        <end position="291"/>
    </location>
</feature>
<reference evidence="4 6" key="1">
    <citation type="submission" date="2014-07" db="EMBL/GenBank/DDBJ databases">
        <title>Genome of Flavobacterium hydatis DSM 2063.</title>
        <authorList>
            <person name="Pipes S.E."/>
            <person name="Stropko S.J."/>
            <person name="Newman J.D."/>
        </authorList>
    </citation>
    <scope>NUCLEOTIDE SEQUENCE [LARGE SCALE GENOMIC DNA]</scope>
    <source>
        <strain evidence="4 6">DSM 2063</strain>
    </source>
</reference>
<evidence type="ECO:0000256" key="3">
    <source>
        <dbReference type="SAM" id="Phobius"/>
    </source>
</evidence>
<reference evidence="5 7" key="2">
    <citation type="submission" date="2016-11" db="EMBL/GenBank/DDBJ databases">
        <title>Whole genomes of Flavobacteriaceae.</title>
        <authorList>
            <person name="Stine C."/>
            <person name="Li C."/>
            <person name="Tadesse D."/>
        </authorList>
    </citation>
    <scope>NUCLEOTIDE SEQUENCE [LARGE SCALE GENOMIC DNA]</scope>
    <source>
        <strain evidence="5 7">ATCC 29551</strain>
    </source>
</reference>
<keyword evidence="7" id="KW-1185">Reference proteome</keyword>
<keyword evidence="3" id="KW-1133">Transmembrane helix</keyword>
<protein>
    <recommendedName>
        <fullName evidence="8">Outer membrane protein beta-barrel domain-containing protein</fullName>
    </recommendedName>
</protein>
<dbReference type="EMBL" id="JPRM01000059">
    <property type="protein sequence ID" value="KFF03144.1"/>
    <property type="molecule type" value="Genomic_DNA"/>
</dbReference>
<accession>A0A085ZFD0</accession>
<gene>
    <name evidence="5" type="ORF">B0A62_11915</name>
    <name evidence="4" type="ORF">IW20_24815</name>
</gene>
<dbReference type="EMBL" id="MUGY01000011">
    <property type="protein sequence ID" value="OXA94058.1"/>
    <property type="molecule type" value="Genomic_DNA"/>
</dbReference>
<keyword evidence="1" id="KW-0175">Coiled coil</keyword>
<organism evidence="4 6">
    <name type="scientific">Flavobacterium hydatis</name>
    <name type="common">Cytophaga aquatilis</name>
    <dbReference type="NCBI Taxonomy" id="991"/>
    <lineage>
        <taxon>Bacteria</taxon>
        <taxon>Pseudomonadati</taxon>
        <taxon>Bacteroidota</taxon>
        <taxon>Flavobacteriia</taxon>
        <taxon>Flavobacteriales</taxon>
        <taxon>Flavobacteriaceae</taxon>
        <taxon>Flavobacterium</taxon>
    </lineage>
</organism>
<feature type="region of interest" description="Disordered" evidence="2">
    <location>
        <begin position="112"/>
        <end position="174"/>
    </location>
</feature>
<dbReference type="OrthoDB" id="1113942at2"/>
<keyword evidence="3" id="KW-0812">Transmembrane</keyword>
<feature type="region of interest" description="Disordered" evidence="2">
    <location>
        <begin position="186"/>
        <end position="245"/>
    </location>
</feature>
<evidence type="ECO:0000256" key="2">
    <source>
        <dbReference type="SAM" id="MobiDB-lite"/>
    </source>
</evidence>
<feature type="compositionally biased region" description="Low complexity" evidence="2">
    <location>
        <begin position="187"/>
        <end position="203"/>
    </location>
</feature>
<dbReference type="AlphaFoldDB" id="A0A085ZFD0"/>
<feature type="compositionally biased region" description="Polar residues" evidence="2">
    <location>
        <begin position="112"/>
        <end position="134"/>
    </location>
</feature>
<feature type="compositionally biased region" description="Low complexity" evidence="2">
    <location>
        <begin position="144"/>
        <end position="170"/>
    </location>
</feature>
<feature type="compositionally biased region" description="Polar residues" evidence="2">
    <location>
        <begin position="221"/>
        <end position="245"/>
    </location>
</feature>
<dbReference type="eggNOG" id="COG3637">
    <property type="taxonomic scope" value="Bacteria"/>
</dbReference>
<dbReference type="Proteomes" id="UP000198424">
    <property type="component" value="Unassembled WGS sequence"/>
</dbReference>
<evidence type="ECO:0000313" key="6">
    <source>
        <dbReference type="Proteomes" id="UP000028712"/>
    </source>
</evidence>